<dbReference type="InterPro" id="IPR011711">
    <property type="entry name" value="GntR_C"/>
</dbReference>
<evidence type="ECO:0000259" key="4">
    <source>
        <dbReference type="PROSITE" id="PS50949"/>
    </source>
</evidence>
<dbReference type="Pfam" id="PF07729">
    <property type="entry name" value="FCD"/>
    <property type="match status" value="1"/>
</dbReference>
<dbReference type="PROSITE" id="PS50949">
    <property type="entry name" value="HTH_GNTR"/>
    <property type="match status" value="1"/>
</dbReference>
<organism evidence="5 6">
    <name type="scientific">Bosea minatitlanensis</name>
    <dbReference type="NCBI Taxonomy" id="128782"/>
    <lineage>
        <taxon>Bacteria</taxon>
        <taxon>Pseudomonadati</taxon>
        <taxon>Pseudomonadota</taxon>
        <taxon>Alphaproteobacteria</taxon>
        <taxon>Hyphomicrobiales</taxon>
        <taxon>Boseaceae</taxon>
        <taxon>Bosea</taxon>
    </lineage>
</organism>
<reference evidence="6" key="1">
    <citation type="journal article" date="2019" name="Int. J. Syst. Evol. Microbiol.">
        <title>The Global Catalogue of Microorganisms (GCM) 10K type strain sequencing project: providing services to taxonomists for standard genome sequencing and annotation.</title>
        <authorList>
            <consortium name="The Broad Institute Genomics Platform"/>
            <consortium name="The Broad Institute Genome Sequencing Center for Infectious Disease"/>
            <person name="Wu L."/>
            <person name="Ma J."/>
        </authorList>
    </citation>
    <scope>NUCLEOTIDE SEQUENCE [LARGE SCALE GENOMIC DNA]</scope>
    <source>
        <strain evidence="6">CGMCC 1.15643</strain>
    </source>
</reference>
<gene>
    <name evidence="5" type="ORF">ACFPK2_11205</name>
</gene>
<dbReference type="CDD" id="cd07377">
    <property type="entry name" value="WHTH_GntR"/>
    <property type="match status" value="1"/>
</dbReference>
<dbReference type="EMBL" id="JBHSLI010000004">
    <property type="protein sequence ID" value="MFC5293556.1"/>
    <property type="molecule type" value="Genomic_DNA"/>
</dbReference>
<dbReference type="InterPro" id="IPR036390">
    <property type="entry name" value="WH_DNA-bd_sf"/>
</dbReference>
<dbReference type="Pfam" id="PF00392">
    <property type="entry name" value="GntR"/>
    <property type="match status" value="1"/>
</dbReference>
<dbReference type="PANTHER" id="PTHR43537:SF41">
    <property type="entry name" value="TRANSCRIPTIONAL REGULATORY PROTEIN"/>
    <property type="match status" value="1"/>
</dbReference>
<evidence type="ECO:0000313" key="5">
    <source>
        <dbReference type="EMBL" id="MFC5293556.1"/>
    </source>
</evidence>
<accession>A0ABW0F5A6</accession>
<dbReference type="SUPFAM" id="SSF46785">
    <property type="entry name" value="Winged helix' DNA-binding domain"/>
    <property type="match status" value="1"/>
</dbReference>
<dbReference type="InterPro" id="IPR008920">
    <property type="entry name" value="TF_FadR/GntR_C"/>
</dbReference>
<dbReference type="RefSeq" id="WP_158446553.1">
    <property type="nucleotide sequence ID" value="NZ_JAOAOS010000013.1"/>
</dbReference>
<dbReference type="PANTHER" id="PTHR43537">
    <property type="entry name" value="TRANSCRIPTIONAL REGULATOR, GNTR FAMILY"/>
    <property type="match status" value="1"/>
</dbReference>
<dbReference type="SMART" id="SM00345">
    <property type="entry name" value="HTH_GNTR"/>
    <property type="match status" value="1"/>
</dbReference>
<protein>
    <submittedName>
        <fullName evidence="5">GntR family transcriptional regulator</fullName>
    </submittedName>
</protein>
<feature type="domain" description="HTH gntR-type" evidence="4">
    <location>
        <begin position="4"/>
        <end position="71"/>
    </location>
</feature>
<dbReference type="Gene3D" id="1.10.10.10">
    <property type="entry name" value="Winged helix-like DNA-binding domain superfamily/Winged helix DNA-binding domain"/>
    <property type="match status" value="1"/>
</dbReference>
<proteinExistence type="predicted"/>
<keyword evidence="1" id="KW-0805">Transcription regulation</keyword>
<keyword evidence="3" id="KW-0804">Transcription</keyword>
<dbReference type="InterPro" id="IPR000524">
    <property type="entry name" value="Tscrpt_reg_HTH_GntR"/>
</dbReference>
<evidence type="ECO:0000256" key="2">
    <source>
        <dbReference type="ARBA" id="ARBA00023125"/>
    </source>
</evidence>
<dbReference type="Gene3D" id="1.20.120.530">
    <property type="entry name" value="GntR ligand-binding domain-like"/>
    <property type="match status" value="1"/>
</dbReference>
<dbReference type="SUPFAM" id="SSF48008">
    <property type="entry name" value="GntR ligand-binding domain-like"/>
    <property type="match status" value="1"/>
</dbReference>
<dbReference type="Proteomes" id="UP001595976">
    <property type="component" value="Unassembled WGS sequence"/>
</dbReference>
<sequence length="211" mass="24284">MTFETKQDWVSDILRERIIVGYYDRGAKLKQAELAEQLGVSITPVREALLTLEAEGYIKGVRHKGLVVPELVPEQLGEIFELRLMLERELTAKALSKLSADKLEELNEIQRSLAKAIEAEDLQAVRTANVRFHFRLYELAERPQTLHFVRVLWAKYPFTLQDIKRERPTRMRAEHESFLQKATQGDHEGAVEAMVEHIRNGWRAANLPKAG</sequence>
<evidence type="ECO:0000256" key="1">
    <source>
        <dbReference type="ARBA" id="ARBA00023015"/>
    </source>
</evidence>
<evidence type="ECO:0000256" key="3">
    <source>
        <dbReference type="ARBA" id="ARBA00023163"/>
    </source>
</evidence>
<name>A0ABW0F5A6_9HYPH</name>
<keyword evidence="2" id="KW-0238">DNA-binding</keyword>
<keyword evidence="6" id="KW-1185">Reference proteome</keyword>
<comment type="caution">
    <text evidence="5">The sequence shown here is derived from an EMBL/GenBank/DDBJ whole genome shotgun (WGS) entry which is preliminary data.</text>
</comment>
<dbReference type="SMART" id="SM00895">
    <property type="entry name" value="FCD"/>
    <property type="match status" value="1"/>
</dbReference>
<dbReference type="InterPro" id="IPR036388">
    <property type="entry name" value="WH-like_DNA-bd_sf"/>
</dbReference>
<evidence type="ECO:0000313" key="6">
    <source>
        <dbReference type="Proteomes" id="UP001595976"/>
    </source>
</evidence>